<keyword evidence="4" id="KW-0472">Membrane</keyword>
<proteinExistence type="inferred from homology"/>
<accession>A0A8T0I791</accession>
<reference evidence="5" key="1">
    <citation type="submission" date="2020-06" db="EMBL/GenBank/DDBJ databases">
        <title>WGS assembly of Ceratodon purpureus strain R40.</title>
        <authorList>
            <person name="Carey S.B."/>
            <person name="Jenkins J."/>
            <person name="Shu S."/>
            <person name="Lovell J.T."/>
            <person name="Sreedasyam A."/>
            <person name="Maumus F."/>
            <person name="Tiley G.P."/>
            <person name="Fernandez-Pozo N."/>
            <person name="Barry K."/>
            <person name="Chen C."/>
            <person name="Wang M."/>
            <person name="Lipzen A."/>
            <person name="Daum C."/>
            <person name="Saski C.A."/>
            <person name="Payton A.C."/>
            <person name="Mcbreen J.C."/>
            <person name="Conrad R.E."/>
            <person name="Kollar L.M."/>
            <person name="Olsson S."/>
            <person name="Huttunen S."/>
            <person name="Landis J.B."/>
            <person name="Wickett N.J."/>
            <person name="Johnson M.G."/>
            <person name="Rensing S.A."/>
            <person name="Grimwood J."/>
            <person name="Schmutz J."/>
            <person name="Mcdaniel S.F."/>
        </authorList>
    </citation>
    <scope>NUCLEOTIDE SEQUENCE</scope>
    <source>
        <strain evidence="5">R40</strain>
    </source>
</reference>
<feature type="transmembrane region" description="Helical" evidence="4">
    <location>
        <begin position="99"/>
        <end position="116"/>
    </location>
</feature>
<feature type="transmembrane region" description="Helical" evidence="4">
    <location>
        <begin position="50"/>
        <end position="78"/>
    </location>
</feature>
<dbReference type="InterPro" id="IPR016688">
    <property type="entry name" value="MscS-like_plants/fungi"/>
</dbReference>
<protein>
    <submittedName>
        <fullName evidence="5">Uncharacterized protein</fullName>
    </submittedName>
</protein>
<sequence length="608" mass="67850">MIPQYQKWKKIKNKKLHNTQWACLIIVCILLICAVHIQRLREIKWWKFEFWQWLALGFVGLAGRLVSGWGIKLLVISIEYNFLLKKRILFFIFGLRRSMKNSVWLGLILLTWTVVVQNTEDVSNTIPTVTKLLQCAFTGSTLWVVKVLLVKVLANSFHRSAYFERIQDSLFHQYILEVLSEPRSHRFARNAEKGADGRRRGAPVFKLRVAPSQKKLAPREAKKQGRIERQYSPTPTKFRVKKKLEARTPAWVTFSNTTNTTGNSWALKIPSLFPFSNAFTPTLQSSSSTPSSPNVMLNSPKLPAGTLAGTYPRGDSPATSSGFPLSIKGGSDPSAHLGKKSSLKKTAATYSRADSHPRLKVAFQDVVEEQNPNEEVVEASPSPAAFLGLGESEEVVIQPEMTLQEAEAIDAEMDLQSQEVIILPEMDLQEAEVIGAEMGLEAGEVILPEMVLQEVEVVDAEMGLQAQEVIQPALSLQEKEFQAVMDTPEKEEIQAGIGLREPAPPLQEVATVAAVPMSSSELAEPSSIMPIPAPTEPEKPSTFVAPDIEMEEDELENETGLEEQTTVAQDKIQILTKDFCRYESRLGITTIHLLSELGNWFSQCQRGR</sequence>
<keyword evidence="4" id="KW-0812">Transmembrane</keyword>
<dbReference type="EMBL" id="CM026424">
    <property type="protein sequence ID" value="KAG0578293.1"/>
    <property type="molecule type" value="Genomic_DNA"/>
</dbReference>
<keyword evidence="6" id="KW-1185">Reference proteome</keyword>
<dbReference type="PANTHER" id="PTHR31618">
    <property type="entry name" value="MECHANOSENSITIVE ION CHANNEL PROTEIN 5"/>
    <property type="match status" value="1"/>
</dbReference>
<evidence type="ECO:0000313" key="5">
    <source>
        <dbReference type="EMBL" id="KAG0578293.1"/>
    </source>
</evidence>
<dbReference type="Proteomes" id="UP000822688">
    <property type="component" value="Chromosome 4"/>
</dbReference>
<dbReference type="GO" id="GO:0005886">
    <property type="term" value="C:plasma membrane"/>
    <property type="evidence" value="ECO:0007669"/>
    <property type="project" value="TreeGrafter"/>
</dbReference>
<gene>
    <name evidence="5" type="ORF">KC19_4G011900</name>
</gene>
<comment type="similarity">
    <text evidence="2">Belongs to the MscS (TC 1.A.23) family.</text>
</comment>
<dbReference type="AlphaFoldDB" id="A0A8T0I791"/>
<feature type="transmembrane region" description="Helical" evidence="4">
    <location>
        <begin position="21"/>
        <end position="38"/>
    </location>
</feature>
<name>A0A8T0I791_CERPU</name>
<keyword evidence="4" id="KW-1133">Transmembrane helix</keyword>
<comment type="subcellular location">
    <subcellularLocation>
        <location evidence="1">Membrane</location>
        <topology evidence="1">Multi-pass membrane protein</topology>
    </subcellularLocation>
</comment>
<feature type="compositionally biased region" description="Low complexity" evidence="3">
    <location>
        <begin position="281"/>
        <end position="293"/>
    </location>
</feature>
<evidence type="ECO:0000256" key="3">
    <source>
        <dbReference type="SAM" id="MobiDB-lite"/>
    </source>
</evidence>
<feature type="region of interest" description="Disordered" evidence="3">
    <location>
        <begin position="281"/>
        <end position="343"/>
    </location>
</feature>
<evidence type="ECO:0000256" key="1">
    <source>
        <dbReference type="ARBA" id="ARBA00004141"/>
    </source>
</evidence>
<comment type="caution">
    <text evidence="5">The sequence shown here is derived from an EMBL/GenBank/DDBJ whole genome shotgun (WGS) entry which is preliminary data.</text>
</comment>
<dbReference type="PANTHER" id="PTHR31618:SF23">
    <property type="entry name" value="MECHANOSENSITIVE ION CHANNEL PROTEIN"/>
    <property type="match status" value="1"/>
</dbReference>
<evidence type="ECO:0000313" key="6">
    <source>
        <dbReference type="Proteomes" id="UP000822688"/>
    </source>
</evidence>
<evidence type="ECO:0000256" key="4">
    <source>
        <dbReference type="SAM" id="Phobius"/>
    </source>
</evidence>
<dbReference type="GO" id="GO:0008381">
    <property type="term" value="F:mechanosensitive monoatomic ion channel activity"/>
    <property type="evidence" value="ECO:0007669"/>
    <property type="project" value="TreeGrafter"/>
</dbReference>
<evidence type="ECO:0000256" key="2">
    <source>
        <dbReference type="ARBA" id="ARBA00008017"/>
    </source>
</evidence>
<dbReference type="GO" id="GO:0006820">
    <property type="term" value="P:monoatomic anion transport"/>
    <property type="evidence" value="ECO:0007669"/>
    <property type="project" value="TreeGrafter"/>
</dbReference>
<organism evidence="5 6">
    <name type="scientific">Ceratodon purpureus</name>
    <name type="common">Fire moss</name>
    <name type="synonym">Dicranum purpureum</name>
    <dbReference type="NCBI Taxonomy" id="3225"/>
    <lineage>
        <taxon>Eukaryota</taxon>
        <taxon>Viridiplantae</taxon>
        <taxon>Streptophyta</taxon>
        <taxon>Embryophyta</taxon>
        <taxon>Bryophyta</taxon>
        <taxon>Bryophytina</taxon>
        <taxon>Bryopsida</taxon>
        <taxon>Dicranidae</taxon>
        <taxon>Pseudoditrichales</taxon>
        <taxon>Ditrichaceae</taxon>
        <taxon>Ceratodon</taxon>
    </lineage>
</organism>